<evidence type="ECO:0000313" key="2">
    <source>
        <dbReference type="Proteomes" id="UP001241377"/>
    </source>
</evidence>
<dbReference type="Proteomes" id="UP001241377">
    <property type="component" value="Unassembled WGS sequence"/>
</dbReference>
<comment type="caution">
    <text evidence="1">The sequence shown here is derived from an EMBL/GenBank/DDBJ whole genome shotgun (WGS) entry which is preliminary data.</text>
</comment>
<protein>
    <submittedName>
        <fullName evidence="1">Uncharacterized protein</fullName>
    </submittedName>
</protein>
<name>A0ACC2VNQ8_9TREE</name>
<gene>
    <name evidence="1" type="ORF">QFC19_005485</name>
</gene>
<dbReference type="EMBL" id="JASBWR010000062">
    <property type="protein sequence ID" value="KAJ9100746.1"/>
    <property type="molecule type" value="Genomic_DNA"/>
</dbReference>
<reference evidence="1" key="1">
    <citation type="submission" date="2023-04" db="EMBL/GenBank/DDBJ databases">
        <title>Draft Genome sequencing of Naganishia species isolated from polar environments using Oxford Nanopore Technology.</title>
        <authorList>
            <person name="Leo P."/>
            <person name="Venkateswaran K."/>
        </authorList>
    </citation>
    <scope>NUCLEOTIDE SEQUENCE</scope>
    <source>
        <strain evidence="1">MNA-CCFEE 5261</strain>
    </source>
</reference>
<evidence type="ECO:0000313" key="1">
    <source>
        <dbReference type="EMBL" id="KAJ9100746.1"/>
    </source>
</evidence>
<accession>A0ACC2VNQ8</accession>
<organism evidence="1 2">
    <name type="scientific">Naganishia cerealis</name>
    <dbReference type="NCBI Taxonomy" id="610337"/>
    <lineage>
        <taxon>Eukaryota</taxon>
        <taxon>Fungi</taxon>
        <taxon>Dikarya</taxon>
        <taxon>Basidiomycota</taxon>
        <taxon>Agaricomycotina</taxon>
        <taxon>Tremellomycetes</taxon>
        <taxon>Filobasidiales</taxon>
        <taxon>Filobasidiaceae</taxon>
        <taxon>Naganishia</taxon>
    </lineage>
</organism>
<keyword evidence="2" id="KW-1185">Reference proteome</keyword>
<proteinExistence type="predicted"/>
<sequence length="665" mass="72083">MIGAIRALRHPERYGVNAQQAEGGGPQTRAQGVGQAILDTFPVIKFTKSNNNNSSRSSGRAPMPYPTWDKDVEVPNENDQSGYNMLAYGRARSGSQRPILQEEEMEDVDLDKIDMGIARQEEGATRHQQHSTTGTFESDRDSFHSAQDMVPSSRASHTGMPATSHASSSGGLGPEIAAAARTLAAHRMSRPADDAVISEENVGTSSAGLGADVNGRVEEDSEDVCPICLLEFEQGDDVRLLPCQQAHSYHKECIDPWLLNVSSSCPLCRKDFAAPDDETSGPVPNSSSDAASSPSDAIPAEENANRLVPDAVQSLEKTLGWAGLDYDEGPSNPGQSGPYTQAGPLPPTRQDTTRYLPPDLIFGPYAMTPSNTTNTSTSQPSQPTGPLSSRHSTSPKGYRGPGAFVNAHKDFDDFIIMKADGFPTYHLASVVDDTAMRITHVFRGEEWLPSVTKHIRLYNAFGYTPPSFGHLPLLVNADGTKLSKRTGDVKVEDYISSAALSPVAQQKGYEASALNNFLALMGWDHHHASGVLPFFPPSLAPPSLSSVEIRQDLNSIGELFTMQGLIESFDLDAINHKRAAVFLPKLDWINKMHLRRAGLIADRSQEQAGEEVQIGDQTRVDLIDRLVGMLQGKKVLKGCPLIEDKDYVGKVLDAELNGPKIIYGR</sequence>